<evidence type="ECO:0000313" key="3">
    <source>
        <dbReference type="Proteomes" id="UP001589855"/>
    </source>
</evidence>
<organism evidence="2 3">
    <name type="scientific">Lactiplantibacillus plajomi</name>
    <dbReference type="NCBI Taxonomy" id="1457217"/>
    <lineage>
        <taxon>Bacteria</taxon>
        <taxon>Bacillati</taxon>
        <taxon>Bacillota</taxon>
        <taxon>Bacilli</taxon>
        <taxon>Lactobacillales</taxon>
        <taxon>Lactobacillaceae</taxon>
        <taxon>Lactiplantibacillus</taxon>
    </lineage>
</organism>
<dbReference type="EMBL" id="JBHLUK010000076">
    <property type="protein sequence ID" value="MFC0424959.1"/>
    <property type="molecule type" value="Genomic_DNA"/>
</dbReference>
<evidence type="ECO:0000259" key="1">
    <source>
        <dbReference type="SMART" id="SM00900"/>
    </source>
</evidence>
<dbReference type="Proteomes" id="UP001589855">
    <property type="component" value="Unassembled WGS sequence"/>
</dbReference>
<dbReference type="Gene3D" id="3.90.1010.20">
    <property type="match status" value="1"/>
</dbReference>
<accession>A0ABV6K652</accession>
<sequence length="96" mass="10454">MAKYKAGSYKIIADGYMHDLPVKFTFSDDEITGIEIKPGTKLHGLEKQALPKVIHRILTEQTPDIDAVTGATVSTDGMVDALTDVIDGMPETVSKY</sequence>
<dbReference type="InterPro" id="IPR007329">
    <property type="entry name" value="FMN-bd"/>
</dbReference>
<name>A0ABV6K652_9LACO</name>
<feature type="domain" description="FMN-binding" evidence="1">
    <location>
        <begin position="15"/>
        <end position="89"/>
    </location>
</feature>
<evidence type="ECO:0000313" key="2">
    <source>
        <dbReference type="EMBL" id="MFC0424959.1"/>
    </source>
</evidence>
<protein>
    <submittedName>
        <fullName evidence="2">FMN-binding protein</fullName>
    </submittedName>
</protein>
<comment type="caution">
    <text evidence="2">The sequence shown here is derived from an EMBL/GenBank/DDBJ whole genome shotgun (WGS) entry which is preliminary data.</text>
</comment>
<dbReference type="RefSeq" id="WP_137644138.1">
    <property type="nucleotide sequence ID" value="NZ_BAABRM010000003.1"/>
</dbReference>
<reference evidence="2 3" key="1">
    <citation type="submission" date="2024-09" db="EMBL/GenBank/DDBJ databases">
        <authorList>
            <person name="Sun Q."/>
            <person name="Mori K."/>
        </authorList>
    </citation>
    <scope>NUCLEOTIDE SEQUENCE [LARGE SCALE GENOMIC DNA]</scope>
    <source>
        <strain evidence="2 3">TBRC 4575</strain>
    </source>
</reference>
<dbReference type="SMART" id="SM00900">
    <property type="entry name" value="FMN_bind"/>
    <property type="match status" value="1"/>
</dbReference>
<proteinExistence type="predicted"/>
<gene>
    <name evidence="2" type="ORF">ACFFGS_12560</name>
</gene>
<keyword evidence="3" id="KW-1185">Reference proteome</keyword>
<dbReference type="Pfam" id="PF04205">
    <property type="entry name" value="FMN_bind"/>
    <property type="match status" value="1"/>
</dbReference>